<gene>
    <name evidence="2" type="ORF">DYB32_009244</name>
</gene>
<dbReference type="EMBL" id="QUSY01001870">
    <property type="protein sequence ID" value="RHY23299.1"/>
    <property type="molecule type" value="Genomic_DNA"/>
</dbReference>
<feature type="compositionally biased region" description="Basic and acidic residues" evidence="1">
    <location>
        <begin position="303"/>
        <end position="324"/>
    </location>
</feature>
<keyword evidence="3" id="KW-1185">Reference proteome</keyword>
<dbReference type="AlphaFoldDB" id="A0A3R6YY12"/>
<dbReference type="VEuPathDB" id="FungiDB:H310_12436"/>
<sequence length="342" mass="37316">MSSSSGLIKKNYLADQKAFMAHFHAQALLLSAFKSTLLQGALVFNAYVESLDLDDDDTNSDDDELLAKPAKEDKPVFIPPTPYEFAIKVEHTFVRMVSNTTVQRSLEVLSLHFLDVRTAGKLMKDTTKSAVRKYARWNSTSLAAIRISKTAFRASILSNAAVFVVEEIVDAIKTFFNLGSKKPDDTSVFLTRLLLAARKFLQAVIGTTVGGALGTLVSPGKGTFRACEEYCSNTGSADAVLGSLQSQSCDYLRTTRPKNALMICNKAFRTAVTRAKEFVENGAVVDEPKQSVATSADVPAPGKPKETKQEIKIEPKKKSPLEAARDEAKFAFETDASRLGEL</sequence>
<evidence type="ECO:0000313" key="2">
    <source>
        <dbReference type="EMBL" id="RHY23299.1"/>
    </source>
</evidence>
<proteinExistence type="predicted"/>
<evidence type="ECO:0000256" key="1">
    <source>
        <dbReference type="SAM" id="MobiDB-lite"/>
    </source>
</evidence>
<dbReference type="Proteomes" id="UP000285060">
    <property type="component" value="Unassembled WGS sequence"/>
</dbReference>
<comment type="caution">
    <text evidence="2">The sequence shown here is derived from an EMBL/GenBank/DDBJ whole genome shotgun (WGS) entry which is preliminary data.</text>
</comment>
<protein>
    <submittedName>
        <fullName evidence="2">Uncharacterized protein</fullName>
    </submittedName>
</protein>
<accession>A0A3R6YY12</accession>
<evidence type="ECO:0000313" key="3">
    <source>
        <dbReference type="Proteomes" id="UP000285060"/>
    </source>
</evidence>
<dbReference type="PANTHER" id="PTHR36074">
    <property type="entry name" value="ISOPENTENYL-DIPHOSPHATE DELTA-ISOMERASE"/>
    <property type="match status" value="1"/>
</dbReference>
<organism evidence="2 3">
    <name type="scientific">Aphanomyces invadans</name>
    <dbReference type="NCBI Taxonomy" id="157072"/>
    <lineage>
        <taxon>Eukaryota</taxon>
        <taxon>Sar</taxon>
        <taxon>Stramenopiles</taxon>
        <taxon>Oomycota</taxon>
        <taxon>Saprolegniomycetes</taxon>
        <taxon>Saprolegniales</taxon>
        <taxon>Verrucalvaceae</taxon>
        <taxon>Aphanomyces</taxon>
    </lineage>
</organism>
<dbReference type="PANTHER" id="PTHR36074:SF1">
    <property type="entry name" value="ISOPENTENYL-DIPHOSPHATE DELTA-ISOMERASE"/>
    <property type="match status" value="1"/>
</dbReference>
<reference evidence="2 3" key="1">
    <citation type="submission" date="2018-08" db="EMBL/GenBank/DDBJ databases">
        <title>Aphanomyces genome sequencing and annotation.</title>
        <authorList>
            <person name="Minardi D."/>
            <person name="Oidtmann B."/>
            <person name="Van Der Giezen M."/>
            <person name="Studholme D.J."/>
        </authorList>
    </citation>
    <scope>NUCLEOTIDE SEQUENCE [LARGE SCALE GENOMIC DNA]</scope>
    <source>
        <strain evidence="2 3">NJM0002</strain>
    </source>
</reference>
<feature type="region of interest" description="Disordered" evidence="1">
    <location>
        <begin position="290"/>
        <end position="324"/>
    </location>
</feature>
<name>A0A3R6YY12_9STRA</name>